<name>A0ACB7FUS1_MANES</name>
<sequence>MPPGTHTMPIASHFRQHVDPSTALECHTEALHKHPIDTPSMGIGPNSTEFVVGVEVLTAELDGNISTTKSQSPVHHLETRTSARAQHTNAMPTPCTSVHLTRPSIGINHRIISLNCHQWPWNGPHRARDGPHRVHHAREFFSMLNREVEVERGLTSLFACYTDAHVWPSACPGPGLAGPPRGVTTHTPLKSLRNKLSCGRRRHHNVSGDTPPLKHSILGILT</sequence>
<evidence type="ECO:0000313" key="1">
    <source>
        <dbReference type="EMBL" id="KAG8611693.1"/>
    </source>
</evidence>
<comment type="caution">
    <text evidence="1">The sequence shown here is derived from an EMBL/GenBank/DDBJ whole genome shotgun (WGS) entry which is preliminary data.</text>
</comment>
<gene>
    <name evidence="1" type="ORF">MANES_S012426v8</name>
</gene>
<dbReference type="EMBL" id="MU251223">
    <property type="protein sequence ID" value="KAG8611693.1"/>
    <property type="molecule type" value="Genomic_DNA"/>
</dbReference>
<proteinExistence type="predicted"/>
<accession>A0ACB7FUS1</accession>
<keyword evidence="2" id="KW-1185">Reference proteome</keyword>
<dbReference type="Proteomes" id="UP000091857">
    <property type="component" value="Unassembled WGS sequence"/>
</dbReference>
<evidence type="ECO:0000313" key="2">
    <source>
        <dbReference type="Proteomes" id="UP000091857"/>
    </source>
</evidence>
<organism evidence="1 2">
    <name type="scientific">Manihot esculenta</name>
    <name type="common">Cassava</name>
    <name type="synonym">Jatropha manihot</name>
    <dbReference type="NCBI Taxonomy" id="3983"/>
    <lineage>
        <taxon>Eukaryota</taxon>
        <taxon>Viridiplantae</taxon>
        <taxon>Streptophyta</taxon>
        <taxon>Embryophyta</taxon>
        <taxon>Tracheophyta</taxon>
        <taxon>Spermatophyta</taxon>
        <taxon>Magnoliopsida</taxon>
        <taxon>eudicotyledons</taxon>
        <taxon>Gunneridae</taxon>
        <taxon>Pentapetalae</taxon>
        <taxon>rosids</taxon>
        <taxon>fabids</taxon>
        <taxon>Malpighiales</taxon>
        <taxon>Euphorbiaceae</taxon>
        <taxon>Crotonoideae</taxon>
        <taxon>Manihoteae</taxon>
        <taxon>Manihot</taxon>
    </lineage>
</organism>
<reference evidence="2" key="1">
    <citation type="journal article" date="2016" name="Nat. Biotechnol.">
        <title>Sequencing wild and cultivated cassava and related species reveals extensive interspecific hybridization and genetic diversity.</title>
        <authorList>
            <person name="Bredeson J.V."/>
            <person name="Lyons J.B."/>
            <person name="Prochnik S.E."/>
            <person name="Wu G.A."/>
            <person name="Ha C.M."/>
            <person name="Edsinger-Gonzales E."/>
            <person name="Grimwood J."/>
            <person name="Schmutz J."/>
            <person name="Rabbi I.Y."/>
            <person name="Egesi C."/>
            <person name="Nauluvula P."/>
            <person name="Lebot V."/>
            <person name="Ndunguru J."/>
            <person name="Mkamilo G."/>
            <person name="Bart R.S."/>
            <person name="Setter T.L."/>
            <person name="Gleadow R.M."/>
            <person name="Kulakow P."/>
            <person name="Ferguson M.E."/>
            <person name="Rounsley S."/>
            <person name="Rokhsar D.S."/>
        </authorList>
    </citation>
    <scope>NUCLEOTIDE SEQUENCE [LARGE SCALE GENOMIC DNA]</scope>
    <source>
        <strain evidence="2">cv. AM560-2</strain>
    </source>
</reference>
<protein>
    <submittedName>
        <fullName evidence="1">Uncharacterized protein</fullName>
    </submittedName>
</protein>